<dbReference type="Pfam" id="PF01195">
    <property type="entry name" value="Pept_tRNA_hydro"/>
    <property type="match status" value="1"/>
</dbReference>
<dbReference type="PANTHER" id="PTHR17224">
    <property type="entry name" value="PEPTIDYL-TRNA HYDROLASE"/>
    <property type="match status" value="1"/>
</dbReference>
<feature type="binding site" evidence="7">
    <location>
        <position position="68"/>
    </location>
    <ligand>
        <name>tRNA</name>
        <dbReference type="ChEBI" id="CHEBI:17843"/>
    </ligand>
</feature>
<feature type="site" description="Discriminates between blocked and unblocked aminoacyl-tRNA" evidence="7">
    <location>
        <position position="9"/>
    </location>
</feature>
<evidence type="ECO:0000256" key="6">
    <source>
        <dbReference type="ARBA" id="ARBA00050038"/>
    </source>
</evidence>
<dbReference type="GO" id="GO:0006515">
    <property type="term" value="P:protein quality control for misfolded or incompletely synthesized proteins"/>
    <property type="evidence" value="ECO:0007669"/>
    <property type="project" value="UniProtKB-UniRule"/>
</dbReference>
<gene>
    <name evidence="7" type="primary">pth</name>
    <name evidence="10" type="ORF">A3I29_02640</name>
</gene>
<dbReference type="Proteomes" id="UP000178726">
    <property type="component" value="Unassembled WGS sequence"/>
</dbReference>
<comment type="function">
    <text evidence="7">Hydrolyzes ribosome-free peptidyl-tRNAs (with 1 or more amino acids incorporated), which drop off the ribosome during protein synthesis, or as a result of ribosome stalling.</text>
</comment>
<dbReference type="InterPro" id="IPR001328">
    <property type="entry name" value="Pept_tRNA_hydro"/>
</dbReference>
<comment type="subcellular location">
    <subcellularLocation>
        <location evidence="7">Cytoplasm</location>
    </subcellularLocation>
</comment>
<keyword evidence="3 7" id="KW-0378">Hydrolase</keyword>
<dbReference type="EC" id="3.1.1.29" evidence="1 7"/>
<dbReference type="GO" id="GO:0072344">
    <property type="term" value="P:rescue of stalled ribosome"/>
    <property type="evidence" value="ECO:0007669"/>
    <property type="project" value="UniProtKB-UniRule"/>
</dbReference>
<feature type="binding site" evidence="7">
    <location>
        <position position="114"/>
    </location>
    <ligand>
        <name>tRNA</name>
        <dbReference type="ChEBI" id="CHEBI:17843"/>
    </ligand>
</feature>
<evidence type="ECO:0000256" key="3">
    <source>
        <dbReference type="ARBA" id="ARBA00022801"/>
    </source>
</evidence>
<keyword evidence="7" id="KW-0963">Cytoplasm</keyword>
<comment type="caution">
    <text evidence="10">The sequence shown here is derived from an EMBL/GenBank/DDBJ whole genome shotgun (WGS) entry which is preliminary data.</text>
</comment>
<feature type="site" description="Stabilizes the basic form of H active site to accept a proton" evidence="7">
    <location>
        <position position="93"/>
    </location>
</feature>
<comment type="similarity">
    <text evidence="5 7 9">Belongs to the PTH family.</text>
</comment>
<dbReference type="NCBIfam" id="TIGR00447">
    <property type="entry name" value="pth"/>
    <property type="match status" value="1"/>
</dbReference>
<evidence type="ECO:0000313" key="10">
    <source>
        <dbReference type="EMBL" id="OGH80521.1"/>
    </source>
</evidence>
<dbReference type="PROSITE" id="PS01196">
    <property type="entry name" value="PEPT_TRNA_HYDROL_2"/>
    <property type="match status" value="1"/>
</dbReference>
<reference evidence="10 11" key="1">
    <citation type="journal article" date="2016" name="Nat. Commun.">
        <title>Thousands of microbial genomes shed light on interconnected biogeochemical processes in an aquifer system.</title>
        <authorList>
            <person name="Anantharaman K."/>
            <person name="Brown C.T."/>
            <person name="Hug L.A."/>
            <person name="Sharon I."/>
            <person name="Castelle C.J."/>
            <person name="Probst A.J."/>
            <person name="Thomas B.C."/>
            <person name="Singh A."/>
            <person name="Wilkins M.J."/>
            <person name="Karaoz U."/>
            <person name="Brodie E.L."/>
            <person name="Williams K.H."/>
            <person name="Hubbard S.S."/>
            <person name="Banfield J.F."/>
        </authorList>
    </citation>
    <scope>NUCLEOTIDE SEQUENCE [LARGE SCALE GENOMIC DNA]</scope>
</reference>
<dbReference type="GO" id="GO:0000049">
    <property type="term" value="F:tRNA binding"/>
    <property type="evidence" value="ECO:0007669"/>
    <property type="project" value="UniProtKB-UniRule"/>
</dbReference>
<feature type="binding site" evidence="7">
    <location>
        <position position="14"/>
    </location>
    <ligand>
        <name>tRNA</name>
        <dbReference type="ChEBI" id="CHEBI:17843"/>
    </ligand>
</feature>
<comment type="catalytic activity">
    <reaction evidence="7 8">
        <text>an N-acyl-L-alpha-aminoacyl-tRNA + H2O = an N-acyl-L-amino acid + a tRNA + H(+)</text>
        <dbReference type="Rhea" id="RHEA:54448"/>
        <dbReference type="Rhea" id="RHEA-COMP:10123"/>
        <dbReference type="Rhea" id="RHEA-COMP:13883"/>
        <dbReference type="ChEBI" id="CHEBI:15377"/>
        <dbReference type="ChEBI" id="CHEBI:15378"/>
        <dbReference type="ChEBI" id="CHEBI:59874"/>
        <dbReference type="ChEBI" id="CHEBI:78442"/>
        <dbReference type="ChEBI" id="CHEBI:138191"/>
        <dbReference type="EC" id="3.1.1.29"/>
    </reaction>
</comment>
<evidence type="ECO:0000256" key="1">
    <source>
        <dbReference type="ARBA" id="ARBA00013260"/>
    </source>
</evidence>
<dbReference type="EMBL" id="MFQK01000041">
    <property type="protein sequence ID" value="OGH80521.1"/>
    <property type="molecule type" value="Genomic_DNA"/>
</dbReference>
<dbReference type="STRING" id="1798689.A3I29_02640"/>
<sequence>MKLIVGLGNPGKNYRLTRHNAGFIVVDKVQAALDLPEFTLDKHSNAEVSKGIVNKKRVLLAKPQTFMNNSGQAVRALLDFYKLKPKDLVVVHDDKDVAIGNFKVQTNRGAAGHNGIKSLFEHLGTQDFLRLRVGVAPKDKQISDTADFVLSRFSKEEQREITDVAVNIITHLQQIVG</sequence>
<accession>A0A1F6N9I4</accession>
<evidence type="ECO:0000256" key="5">
    <source>
        <dbReference type="ARBA" id="ARBA00038063"/>
    </source>
</evidence>
<evidence type="ECO:0000256" key="2">
    <source>
        <dbReference type="ARBA" id="ARBA00022555"/>
    </source>
</evidence>
<comment type="function">
    <text evidence="7">Catalyzes the release of premature peptidyl moieties from peptidyl-tRNA molecules trapped in stalled 50S ribosomal subunits, and thus maintains levels of free tRNAs and 50S ribosomes.</text>
</comment>
<dbReference type="InterPro" id="IPR018171">
    <property type="entry name" value="Pept_tRNA_hydro_CS"/>
</dbReference>
<keyword evidence="4 7" id="KW-0694">RNA-binding</keyword>
<dbReference type="PROSITE" id="PS01195">
    <property type="entry name" value="PEPT_TRNA_HYDROL_1"/>
    <property type="match status" value="1"/>
</dbReference>
<evidence type="ECO:0000256" key="7">
    <source>
        <dbReference type="HAMAP-Rule" id="MF_00083"/>
    </source>
</evidence>
<dbReference type="GO" id="GO:0005737">
    <property type="term" value="C:cytoplasm"/>
    <property type="evidence" value="ECO:0007669"/>
    <property type="project" value="UniProtKB-SubCell"/>
</dbReference>
<name>A0A1F6N9I4_9BACT</name>
<dbReference type="GO" id="GO:0004045">
    <property type="term" value="F:peptidyl-tRNA hydrolase activity"/>
    <property type="evidence" value="ECO:0007669"/>
    <property type="project" value="UniProtKB-UniRule"/>
</dbReference>
<organism evidence="10 11">
    <name type="scientific">Candidatus Magasanikbacteria bacterium RIFCSPLOWO2_02_FULL_44_11</name>
    <dbReference type="NCBI Taxonomy" id="1798689"/>
    <lineage>
        <taxon>Bacteria</taxon>
        <taxon>Candidatus Magasanikiibacteriota</taxon>
    </lineage>
</organism>
<evidence type="ECO:0000256" key="9">
    <source>
        <dbReference type="RuleBase" id="RU004320"/>
    </source>
</evidence>
<protein>
    <recommendedName>
        <fullName evidence="6 7">Peptidyl-tRNA hydrolase</fullName>
        <shortName evidence="7">Pth</shortName>
        <ecNumber evidence="1 7">3.1.1.29</ecNumber>
    </recommendedName>
</protein>
<dbReference type="InterPro" id="IPR036416">
    <property type="entry name" value="Pept_tRNA_hydro_sf"/>
</dbReference>
<comment type="subunit">
    <text evidence="7">Monomer.</text>
</comment>
<dbReference type="PANTHER" id="PTHR17224:SF1">
    <property type="entry name" value="PEPTIDYL-TRNA HYDROLASE"/>
    <property type="match status" value="1"/>
</dbReference>
<evidence type="ECO:0000313" key="11">
    <source>
        <dbReference type="Proteomes" id="UP000178726"/>
    </source>
</evidence>
<dbReference type="HAMAP" id="MF_00083">
    <property type="entry name" value="Pept_tRNA_hydro_bact"/>
    <property type="match status" value="1"/>
</dbReference>
<evidence type="ECO:0000256" key="4">
    <source>
        <dbReference type="ARBA" id="ARBA00022884"/>
    </source>
</evidence>
<feature type="binding site" evidence="7">
    <location>
        <position position="66"/>
    </location>
    <ligand>
        <name>tRNA</name>
        <dbReference type="ChEBI" id="CHEBI:17843"/>
    </ligand>
</feature>
<dbReference type="Gene3D" id="3.40.50.1470">
    <property type="entry name" value="Peptidyl-tRNA hydrolase"/>
    <property type="match status" value="1"/>
</dbReference>
<dbReference type="AlphaFoldDB" id="A0A1F6N9I4"/>
<keyword evidence="2 7" id="KW-0820">tRNA-binding</keyword>
<dbReference type="FunFam" id="3.40.50.1470:FF:000001">
    <property type="entry name" value="Peptidyl-tRNA hydrolase"/>
    <property type="match status" value="1"/>
</dbReference>
<proteinExistence type="inferred from homology"/>
<feature type="active site" description="Proton acceptor" evidence="7">
    <location>
        <position position="19"/>
    </location>
</feature>
<dbReference type="SUPFAM" id="SSF53178">
    <property type="entry name" value="Peptidyl-tRNA hydrolase-like"/>
    <property type="match status" value="1"/>
</dbReference>
<evidence type="ECO:0000256" key="8">
    <source>
        <dbReference type="RuleBase" id="RU000673"/>
    </source>
</evidence>
<dbReference type="CDD" id="cd00462">
    <property type="entry name" value="PTH"/>
    <property type="match status" value="1"/>
</dbReference>